<dbReference type="GO" id="GO:0000976">
    <property type="term" value="F:transcription cis-regulatory region binding"/>
    <property type="evidence" value="ECO:0007669"/>
    <property type="project" value="TreeGrafter"/>
</dbReference>
<keyword evidence="2" id="KW-0805">Transcription regulation</keyword>
<dbReference type="Gene3D" id="1.10.10.10">
    <property type="entry name" value="Winged helix-like DNA-binding domain superfamily/Winged helix DNA-binding domain"/>
    <property type="match status" value="1"/>
</dbReference>
<evidence type="ECO:0000259" key="5">
    <source>
        <dbReference type="PROSITE" id="PS50931"/>
    </source>
</evidence>
<dbReference type="SUPFAM" id="SSF53850">
    <property type="entry name" value="Periplasmic binding protein-like II"/>
    <property type="match status" value="1"/>
</dbReference>
<evidence type="ECO:0000256" key="3">
    <source>
        <dbReference type="ARBA" id="ARBA00023125"/>
    </source>
</evidence>
<reference evidence="6 7" key="1">
    <citation type="journal article" date="2018" name="Environ. Microbiol.">
        <title>Genomes of ubiquitous marine and hypersaline Hydrogenovibrio, Thiomicrorhabdus and Thiomicrospira spp. encode a diversity of mechanisms to sustain chemolithoautotrophy in heterogeneous environments.</title>
        <authorList>
            <person name="Scott K.M."/>
            <person name="Williams J."/>
            <person name="Porter C.M.B."/>
            <person name="Russel S."/>
            <person name="Harmer T.L."/>
            <person name="Paul J.H."/>
            <person name="Antonen K.M."/>
            <person name="Bridges M.K."/>
            <person name="Camper G.J."/>
            <person name="Campla C.K."/>
            <person name="Casella L.G."/>
            <person name="Chase E."/>
            <person name="Conrad J.W."/>
            <person name="Cruz M.C."/>
            <person name="Dunlap D.S."/>
            <person name="Duran L."/>
            <person name="Fahsbender E.M."/>
            <person name="Goldsmith D.B."/>
            <person name="Keeley R.F."/>
            <person name="Kondoff M.R."/>
            <person name="Kussy B.I."/>
            <person name="Lane M.K."/>
            <person name="Lawler S."/>
            <person name="Leigh B.A."/>
            <person name="Lewis C."/>
            <person name="Lostal L.M."/>
            <person name="Marking D."/>
            <person name="Mancera P.A."/>
            <person name="McClenthan E.C."/>
            <person name="McIntyre E.A."/>
            <person name="Mine J.A."/>
            <person name="Modi S."/>
            <person name="Moore B.D."/>
            <person name="Morgan W.A."/>
            <person name="Nelson K.M."/>
            <person name="Nguyen K.N."/>
            <person name="Ogburn N."/>
            <person name="Parrino D.G."/>
            <person name="Pedapudi A.D."/>
            <person name="Pelham R.P."/>
            <person name="Preece A.M."/>
            <person name="Rampersad E.A."/>
            <person name="Richardson J.C."/>
            <person name="Rodgers C.M."/>
            <person name="Schaffer B.L."/>
            <person name="Sheridan N.E."/>
            <person name="Solone M.R."/>
            <person name="Staley Z.R."/>
            <person name="Tabuchi M."/>
            <person name="Waide R.J."/>
            <person name="Wanjugi P.W."/>
            <person name="Young S."/>
            <person name="Clum A."/>
            <person name="Daum C."/>
            <person name="Huntemann M."/>
            <person name="Ivanova N."/>
            <person name="Kyrpides N."/>
            <person name="Mikhailova N."/>
            <person name="Palaniappan K."/>
            <person name="Pillay M."/>
            <person name="Reddy T.B.K."/>
            <person name="Shapiro N."/>
            <person name="Stamatis D."/>
            <person name="Varghese N."/>
            <person name="Woyke T."/>
            <person name="Boden R."/>
            <person name="Freyermuth S.K."/>
            <person name="Kerfeld C.A."/>
        </authorList>
    </citation>
    <scope>NUCLEOTIDE SEQUENCE [LARGE SCALE GENOMIC DNA]</scope>
    <source>
        <strain evidence="6 7">JR-2</strain>
    </source>
</reference>
<dbReference type="Gene3D" id="3.40.190.290">
    <property type="match status" value="1"/>
</dbReference>
<dbReference type="InterPro" id="IPR036390">
    <property type="entry name" value="WH_DNA-bd_sf"/>
</dbReference>
<gene>
    <name evidence="6" type="ORF">EPV75_09045</name>
</gene>
<dbReference type="InterPro" id="IPR000847">
    <property type="entry name" value="LysR_HTH_N"/>
</dbReference>
<dbReference type="CDD" id="cd08419">
    <property type="entry name" value="PBP2_CbbR_RubisCO_like"/>
    <property type="match status" value="1"/>
</dbReference>
<dbReference type="InterPro" id="IPR036388">
    <property type="entry name" value="WH-like_DNA-bd_sf"/>
</dbReference>
<name>A0A410H4E6_9GAMM</name>
<evidence type="ECO:0000313" key="7">
    <source>
        <dbReference type="Proteomes" id="UP000285478"/>
    </source>
</evidence>
<evidence type="ECO:0000313" key="6">
    <source>
        <dbReference type="EMBL" id="QAB15805.1"/>
    </source>
</evidence>
<dbReference type="PRINTS" id="PR00039">
    <property type="entry name" value="HTHLYSR"/>
</dbReference>
<organism evidence="6 7">
    <name type="scientific">Hydrogenovibrio thermophilus</name>
    <dbReference type="NCBI Taxonomy" id="265883"/>
    <lineage>
        <taxon>Bacteria</taxon>
        <taxon>Pseudomonadati</taxon>
        <taxon>Pseudomonadota</taxon>
        <taxon>Gammaproteobacteria</taxon>
        <taxon>Thiotrichales</taxon>
        <taxon>Piscirickettsiaceae</taxon>
        <taxon>Hydrogenovibrio</taxon>
    </lineage>
</organism>
<keyword evidence="7" id="KW-1185">Reference proteome</keyword>
<keyword evidence="3" id="KW-0238">DNA-binding</keyword>
<dbReference type="PROSITE" id="PS50931">
    <property type="entry name" value="HTH_LYSR"/>
    <property type="match status" value="1"/>
</dbReference>
<accession>A0A410H4E6</accession>
<protein>
    <submittedName>
        <fullName evidence="6">LysR family transcriptional regulator</fullName>
    </submittedName>
</protein>
<dbReference type="GO" id="GO:0003700">
    <property type="term" value="F:DNA-binding transcription factor activity"/>
    <property type="evidence" value="ECO:0007669"/>
    <property type="project" value="InterPro"/>
</dbReference>
<keyword evidence="4" id="KW-0804">Transcription</keyword>
<dbReference type="PANTHER" id="PTHR30126:SF5">
    <property type="entry name" value="HTH-TYPE TRANSCRIPTIONAL ACTIVATOR CMPR"/>
    <property type="match status" value="1"/>
</dbReference>
<dbReference type="PANTHER" id="PTHR30126">
    <property type="entry name" value="HTH-TYPE TRANSCRIPTIONAL REGULATOR"/>
    <property type="match status" value="1"/>
</dbReference>
<proteinExistence type="inferred from homology"/>
<comment type="similarity">
    <text evidence="1">Belongs to the LysR transcriptional regulatory family.</text>
</comment>
<feature type="domain" description="HTH lysR-type" evidence="5">
    <location>
        <begin position="19"/>
        <end position="74"/>
    </location>
</feature>
<dbReference type="Pfam" id="PF03466">
    <property type="entry name" value="LysR_substrate"/>
    <property type="match status" value="1"/>
</dbReference>
<evidence type="ECO:0000256" key="1">
    <source>
        <dbReference type="ARBA" id="ARBA00009437"/>
    </source>
</evidence>
<dbReference type="KEGG" id="htr:EPV75_09045"/>
<dbReference type="Pfam" id="PF00126">
    <property type="entry name" value="HTH_1"/>
    <property type="match status" value="1"/>
</dbReference>
<dbReference type="EMBL" id="CP035033">
    <property type="protein sequence ID" value="QAB15805.1"/>
    <property type="molecule type" value="Genomic_DNA"/>
</dbReference>
<dbReference type="RefSeq" id="WP_128385167.1">
    <property type="nucleotide sequence ID" value="NZ_CP035033.1"/>
</dbReference>
<evidence type="ECO:0000256" key="4">
    <source>
        <dbReference type="ARBA" id="ARBA00023163"/>
    </source>
</evidence>
<sequence length="334" mass="37315">MSEHLNKATSNFLIRHASLRQIQVFECVARNLSFTRAAEELYLTQPTVSSQVKSLAEAIDMPLYEQVGRQIFLTEIGEEVACSCRGIIDQLSNLEIMLDDFRGLKRGRLRVAVITTAKYFAPVALGKFCKKYPDIELSLKVGNRNTILKRIDRNLDDLYILGQVPSMDMDLEAIPFAPNPLVIIAHANHELVGTKVSLKRLAKEPFIMREKGSGIRSAVEDLFAQHGLTVKERMMLETNEAIKHCVMGELGVACVSEHALDLLSPGARIAKLDVEGFPIHKEWNIVYPKTKSLSLLAEEFLKFLQAHGDQYLELDMDEKPALDKPAGPLKSASS</sequence>
<dbReference type="InterPro" id="IPR005119">
    <property type="entry name" value="LysR_subst-bd"/>
</dbReference>
<dbReference type="SUPFAM" id="SSF46785">
    <property type="entry name" value="Winged helix' DNA-binding domain"/>
    <property type="match status" value="1"/>
</dbReference>
<dbReference type="Proteomes" id="UP000285478">
    <property type="component" value="Chromosome"/>
</dbReference>
<evidence type="ECO:0000256" key="2">
    <source>
        <dbReference type="ARBA" id="ARBA00023015"/>
    </source>
</evidence>
<dbReference type="AlphaFoldDB" id="A0A410H4E6"/>